<evidence type="ECO:0000259" key="11">
    <source>
        <dbReference type="Pfam" id="PF02771"/>
    </source>
</evidence>
<gene>
    <name evidence="12" type="ordered locus">Slip_2109</name>
</gene>
<dbReference type="InterPro" id="IPR006091">
    <property type="entry name" value="Acyl-CoA_Oxase/DH_mid-dom"/>
</dbReference>
<feature type="domain" description="Acyl-CoA oxidase/dehydrogenase middle" evidence="10">
    <location>
        <begin position="125"/>
        <end position="220"/>
    </location>
</feature>
<evidence type="ECO:0000313" key="12">
    <source>
        <dbReference type="EMBL" id="ADI02854.1"/>
    </source>
</evidence>
<dbReference type="RefSeq" id="WP_013176256.1">
    <property type="nucleotide sequence ID" value="NC_014220.1"/>
</dbReference>
<name>D7CIX6_SYNLT</name>
<dbReference type="PANTHER" id="PTHR43884:SF12">
    <property type="entry name" value="ISOVALERYL-COA DEHYDROGENASE, MITOCHONDRIAL-RELATED"/>
    <property type="match status" value="1"/>
</dbReference>
<evidence type="ECO:0000259" key="9">
    <source>
        <dbReference type="Pfam" id="PF00441"/>
    </source>
</evidence>
<evidence type="ECO:0000256" key="6">
    <source>
        <dbReference type="ARBA" id="ARBA00022827"/>
    </source>
</evidence>
<dbReference type="Pfam" id="PF00441">
    <property type="entry name" value="Acyl-CoA_dh_1"/>
    <property type="match status" value="1"/>
</dbReference>
<dbReference type="PROSITE" id="PS00072">
    <property type="entry name" value="ACYL_COA_DH_1"/>
    <property type="match status" value="1"/>
</dbReference>
<evidence type="ECO:0000313" key="13">
    <source>
        <dbReference type="Proteomes" id="UP000000378"/>
    </source>
</evidence>
<evidence type="ECO:0000256" key="7">
    <source>
        <dbReference type="ARBA" id="ARBA00023002"/>
    </source>
</evidence>
<dbReference type="eggNOG" id="COG1960">
    <property type="taxonomic scope" value="Bacteria"/>
</dbReference>
<dbReference type="InterPro" id="IPR037069">
    <property type="entry name" value="AcylCoA_DH/ox_N_sf"/>
</dbReference>
<dbReference type="GO" id="GO:0009083">
    <property type="term" value="P:branched-chain amino acid catabolic process"/>
    <property type="evidence" value="ECO:0007669"/>
    <property type="project" value="UniProtKB-KW"/>
</dbReference>
<evidence type="ECO:0000256" key="2">
    <source>
        <dbReference type="ARBA" id="ARBA00005109"/>
    </source>
</evidence>
<accession>D7CIX6</accession>
<evidence type="ECO:0000256" key="3">
    <source>
        <dbReference type="ARBA" id="ARBA00009347"/>
    </source>
</evidence>
<feature type="domain" description="Acyl-CoA dehydrogenase/oxidase C-terminal" evidence="9">
    <location>
        <begin position="232"/>
        <end position="382"/>
    </location>
</feature>
<dbReference type="FunFam" id="1.20.140.10:FF:000001">
    <property type="entry name" value="Acyl-CoA dehydrogenase"/>
    <property type="match status" value="1"/>
</dbReference>
<dbReference type="Gene3D" id="1.20.140.10">
    <property type="entry name" value="Butyryl-CoA Dehydrogenase, subunit A, domain 3"/>
    <property type="match status" value="1"/>
</dbReference>
<keyword evidence="7 8" id="KW-0560">Oxidoreductase</keyword>
<reference evidence="13" key="1">
    <citation type="journal article" date="2010" name="Stand. Genomic Sci.">
        <title>Complete genome sequence of Syntrophothermus lipocalidus type strain (TGB-C1T).</title>
        <authorList>
            <consortium name="US DOE Joint Genome Institute (JGI-PGF)"/>
            <person name="Djao O."/>
            <person name="Zhang X."/>
            <person name="Lucas S."/>
            <person name="Lapidus A."/>
            <person name="Glavina Del Rio T."/>
            <person name="Nolan M."/>
            <person name="Tice H."/>
            <person name="Cheng J."/>
            <person name="Han C."/>
            <person name="Tapia R."/>
            <person name="Goodwin L."/>
            <person name="Pitluck S."/>
            <person name="Liolios K."/>
            <person name="Ivanova N."/>
            <person name="Mavromatis K."/>
            <person name="Mikhailova N."/>
            <person name="Ovchinnikova G."/>
            <person name="Pati A."/>
            <person name="Brambilla E."/>
            <person name="Chen A."/>
            <person name="Palaniappan K."/>
            <person name="Land M."/>
            <person name="Hauser L."/>
            <person name="Chang Y."/>
            <person name="Jeffries C."/>
            <person name="Rohde M."/>
            <person name="Sikorski J."/>
            <person name="Spring S."/>
            <person name="Goker M."/>
            <person name="Detter J."/>
            <person name="Woyke T."/>
            <person name="Bristow J."/>
            <person name="Eisen J."/>
            <person name="Markowitz V."/>
            <person name="Hugenholtz P."/>
            <person name="Kyrpides N."/>
            <person name="Klenk H."/>
        </authorList>
    </citation>
    <scope>NUCLEOTIDE SEQUENCE [LARGE SCALE GENOMIC DNA]</scope>
    <source>
        <strain evidence="13">DSM 12680 / TGB-C1</strain>
    </source>
</reference>
<evidence type="ECO:0000256" key="5">
    <source>
        <dbReference type="ARBA" id="ARBA00022630"/>
    </source>
</evidence>
<dbReference type="SUPFAM" id="SSF56645">
    <property type="entry name" value="Acyl-CoA dehydrogenase NM domain-like"/>
    <property type="match status" value="1"/>
</dbReference>
<sequence length="388" mass="42606">MDFALSLDQKTLMKDIEEFSRRYLAPIAAECDEKQEFIPTPIWRKMASLGYCGLPIPTGYGGAGLGALDTYMCLEAAGRGGAAAGHLLSWAVSMVLGSVALIKFGTEEQKKRYLPRIANGDLICAFCLTEPDAGSDAGSIRTQAVRRGDYYILNGTKSFVTNGPIADLCLVFVSTNPDMGPRGISVFLVESSFPGFSRGKKLNKLGVRSSPTSELIFSDCEVPAENLLGAEGEGFKIVAHQILEWERANFSFFLGVMDYNLQTCIKYARERIQFKRPIAEFQAIQHMLAEMKVELDAAKLMCYRVAWMIDQGMVPAPIEASSAKYFLAQALKKNADYAVQIHGANGMMKEYPLERSLRDYKILEIGGGTTQIQLDIIARNLLGGGVSR</sequence>
<keyword evidence="13" id="KW-1185">Reference proteome</keyword>
<dbReference type="InterPro" id="IPR036250">
    <property type="entry name" value="AcylCo_DH-like_C"/>
</dbReference>
<keyword evidence="4" id="KW-0101">Branched-chain amino acid catabolism</keyword>
<dbReference type="Gene3D" id="1.10.540.10">
    <property type="entry name" value="Acyl-CoA dehydrogenase/oxidase, N-terminal domain"/>
    <property type="match status" value="1"/>
</dbReference>
<comment type="pathway">
    <text evidence="2">Amino-acid degradation; L-valine degradation.</text>
</comment>
<comment type="similarity">
    <text evidence="3 8">Belongs to the acyl-CoA dehydrogenase family.</text>
</comment>
<dbReference type="InterPro" id="IPR009100">
    <property type="entry name" value="AcylCoA_DH/oxidase_NM_dom_sf"/>
</dbReference>
<dbReference type="STRING" id="643648.Slip_2109"/>
<comment type="cofactor">
    <cofactor evidence="1 8">
        <name>FAD</name>
        <dbReference type="ChEBI" id="CHEBI:57692"/>
    </cofactor>
</comment>
<dbReference type="Pfam" id="PF02771">
    <property type="entry name" value="Acyl-CoA_dh_N"/>
    <property type="match status" value="1"/>
</dbReference>
<evidence type="ECO:0000256" key="4">
    <source>
        <dbReference type="ARBA" id="ARBA00022456"/>
    </source>
</evidence>
<feature type="domain" description="Acyl-CoA dehydrogenase/oxidase N-terminal" evidence="11">
    <location>
        <begin position="8"/>
        <end position="121"/>
    </location>
</feature>
<dbReference type="EC" id="1.3.8.1" evidence="12"/>
<dbReference type="InterPro" id="IPR006089">
    <property type="entry name" value="Acyl-CoA_DH_CS"/>
</dbReference>
<dbReference type="InterPro" id="IPR009075">
    <property type="entry name" value="AcylCo_DH/oxidase_C"/>
</dbReference>
<dbReference type="FunFam" id="2.40.110.10:FF:000001">
    <property type="entry name" value="Acyl-CoA dehydrogenase, mitochondrial"/>
    <property type="match status" value="1"/>
</dbReference>
<keyword evidence="6 8" id="KW-0274">FAD</keyword>
<dbReference type="GO" id="GO:0016937">
    <property type="term" value="F:short-chain fatty acyl-CoA dehydrogenase activity"/>
    <property type="evidence" value="ECO:0007669"/>
    <property type="project" value="UniProtKB-EC"/>
</dbReference>
<dbReference type="KEGG" id="slp:Slip_2109"/>
<reference evidence="12 13" key="2">
    <citation type="journal article" date="2010" name="Stand. Genomic Sci.">
        <title>Complete genome sequence of Syntrophothermus lipocalidus type strain (TGB-C1).</title>
        <authorList>
            <person name="Djao O.D."/>
            <person name="Zhang X."/>
            <person name="Lucas S."/>
            <person name="Lapidus A."/>
            <person name="Del Rio T.G."/>
            <person name="Nolan M."/>
            <person name="Tice H."/>
            <person name="Cheng J.F."/>
            <person name="Han C."/>
            <person name="Tapia R."/>
            <person name="Goodwin L."/>
            <person name="Pitluck S."/>
            <person name="Liolios K."/>
            <person name="Ivanova N."/>
            <person name="Mavromatis K."/>
            <person name="Mikhailova N."/>
            <person name="Ovchinnikova G."/>
            <person name="Pati A."/>
            <person name="Brambilla E."/>
            <person name="Chen A."/>
            <person name="Palaniappan K."/>
            <person name="Land M."/>
            <person name="Hauser L."/>
            <person name="Chang Y.J."/>
            <person name="Jeffries C.D."/>
            <person name="Rohde M."/>
            <person name="Sikorski J."/>
            <person name="Spring S."/>
            <person name="Goker M."/>
            <person name="Detter J.C."/>
            <person name="Woyke T."/>
            <person name="Bristow J."/>
            <person name="Eisen J.A."/>
            <person name="Markowitz V."/>
            <person name="Hugenholtz P."/>
            <person name="Kyrpides N.C."/>
            <person name="Klenk H.P."/>
        </authorList>
    </citation>
    <scope>NUCLEOTIDE SEQUENCE [LARGE SCALE GENOMIC DNA]</scope>
    <source>
        <strain evidence="13">DSM 12680 / TGB-C1</strain>
    </source>
</reference>
<dbReference type="InterPro" id="IPR046373">
    <property type="entry name" value="Acyl-CoA_Oxase/DH_mid-dom_sf"/>
</dbReference>
<evidence type="ECO:0000256" key="1">
    <source>
        <dbReference type="ARBA" id="ARBA00001974"/>
    </source>
</evidence>
<evidence type="ECO:0000259" key="10">
    <source>
        <dbReference type="Pfam" id="PF02770"/>
    </source>
</evidence>
<dbReference type="Pfam" id="PF02770">
    <property type="entry name" value="Acyl-CoA_dh_M"/>
    <property type="match status" value="1"/>
</dbReference>
<dbReference type="GO" id="GO:0050660">
    <property type="term" value="F:flavin adenine dinucleotide binding"/>
    <property type="evidence" value="ECO:0007669"/>
    <property type="project" value="InterPro"/>
</dbReference>
<dbReference type="AlphaFoldDB" id="D7CIX6"/>
<dbReference type="SUPFAM" id="SSF47203">
    <property type="entry name" value="Acyl-CoA dehydrogenase C-terminal domain-like"/>
    <property type="match status" value="1"/>
</dbReference>
<dbReference type="Proteomes" id="UP000000378">
    <property type="component" value="Chromosome"/>
</dbReference>
<keyword evidence="5 8" id="KW-0285">Flavoprotein</keyword>
<organism evidence="12 13">
    <name type="scientific">Syntrophothermus lipocalidus (strain DSM 12680 / TGB-C1)</name>
    <dbReference type="NCBI Taxonomy" id="643648"/>
    <lineage>
        <taxon>Bacteria</taxon>
        <taxon>Bacillati</taxon>
        <taxon>Bacillota</taxon>
        <taxon>Clostridia</taxon>
        <taxon>Eubacteriales</taxon>
        <taxon>Syntrophomonadaceae</taxon>
        <taxon>Syntrophothermus</taxon>
    </lineage>
</organism>
<dbReference type="Gene3D" id="2.40.110.10">
    <property type="entry name" value="Butyryl-CoA Dehydrogenase, subunit A, domain 2"/>
    <property type="match status" value="1"/>
</dbReference>
<evidence type="ECO:0000256" key="8">
    <source>
        <dbReference type="RuleBase" id="RU362125"/>
    </source>
</evidence>
<dbReference type="PANTHER" id="PTHR43884">
    <property type="entry name" value="ACYL-COA DEHYDROGENASE"/>
    <property type="match status" value="1"/>
</dbReference>
<dbReference type="InterPro" id="IPR013786">
    <property type="entry name" value="AcylCoA_DH/ox_N"/>
</dbReference>
<proteinExistence type="inferred from homology"/>
<dbReference type="OrthoDB" id="9802447at2"/>
<protein>
    <submittedName>
        <fullName evidence="12">Butyryl-CoA dehydrogenase</fullName>
        <ecNumber evidence="12">1.3.8.1</ecNumber>
    </submittedName>
</protein>
<dbReference type="EMBL" id="CP002048">
    <property type="protein sequence ID" value="ADI02854.1"/>
    <property type="molecule type" value="Genomic_DNA"/>
</dbReference>
<dbReference type="HOGENOM" id="CLU_018204_0_2_9"/>